<feature type="transmembrane region" description="Helical" evidence="1">
    <location>
        <begin position="59"/>
        <end position="82"/>
    </location>
</feature>
<comment type="caution">
    <text evidence="2">The sequence shown here is derived from an EMBL/GenBank/DDBJ whole genome shotgun (WGS) entry which is preliminary data.</text>
</comment>
<keyword evidence="1" id="KW-1133">Transmembrane helix</keyword>
<evidence type="ECO:0000313" key="3">
    <source>
        <dbReference type="Proteomes" id="UP001175228"/>
    </source>
</evidence>
<dbReference type="AlphaFoldDB" id="A0AA39UX67"/>
<sequence>MRTLYTPVPLAPGQGINYQNNSQDQFNQATSLHRKNSGFLVFSVVAPQNLRAQTLNTHLFIELLVMIAMWVVVSFRIAAAFLPGSILDACPVRYILDPRFFFRSFPLALRGRLGDFESGACIACRFGHVPRFPWQYLHVRSFCPFSLASTQRRRTSISIPKVERVVASHHLSVI</sequence>
<gene>
    <name evidence="2" type="ORF">EDD18DRAFT_1143102</name>
</gene>
<keyword evidence="3" id="KW-1185">Reference proteome</keyword>
<dbReference type="EMBL" id="JAUEPU010000006">
    <property type="protein sequence ID" value="KAK0501524.1"/>
    <property type="molecule type" value="Genomic_DNA"/>
</dbReference>
<accession>A0AA39UX67</accession>
<reference evidence="2" key="1">
    <citation type="submission" date="2023-06" db="EMBL/GenBank/DDBJ databases">
        <authorList>
            <consortium name="Lawrence Berkeley National Laboratory"/>
            <person name="Ahrendt S."/>
            <person name="Sahu N."/>
            <person name="Indic B."/>
            <person name="Wong-Bajracharya J."/>
            <person name="Merenyi Z."/>
            <person name="Ke H.-M."/>
            <person name="Monk M."/>
            <person name="Kocsube S."/>
            <person name="Drula E."/>
            <person name="Lipzen A."/>
            <person name="Balint B."/>
            <person name="Henrissat B."/>
            <person name="Andreopoulos B."/>
            <person name="Martin F.M."/>
            <person name="Harder C.B."/>
            <person name="Rigling D."/>
            <person name="Ford K.L."/>
            <person name="Foster G.D."/>
            <person name="Pangilinan J."/>
            <person name="Papanicolaou A."/>
            <person name="Barry K."/>
            <person name="LaButti K."/>
            <person name="Viragh M."/>
            <person name="Koriabine M."/>
            <person name="Yan M."/>
            <person name="Riley R."/>
            <person name="Champramary S."/>
            <person name="Plett K.L."/>
            <person name="Tsai I.J."/>
            <person name="Slot J."/>
            <person name="Sipos G."/>
            <person name="Plett J."/>
            <person name="Nagy L.G."/>
            <person name="Grigoriev I.V."/>
        </authorList>
    </citation>
    <scope>NUCLEOTIDE SEQUENCE</scope>
    <source>
        <strain evidence="2">HWK02</strain>
    </source>
</reference>
<protein>
    <submittedName>
        <fullName evidence="2">Uncharacterized protein</fullName>
    </submittedName>
</protein>
<dbReference type="Proteomes" id="UP001175228">
    <property type="component" value="Unassembled WGS sequence"/>
</dbReference>
<proteinExistence type="predicted"/>
<keyword evidence="1" id="KW-0472">Membrane</keyword>
<keyword evidence="1" id="KW-0812">Transmembrane</keyword>
<organism evidence="2 3">
    <name type="scientific">Armillaria luteobubalina</name>
    <dbReference type="NCBI Taxonomy" id="153913"/>
    <lineage>
        <taxon>Eukaryota</taxon>
        <taxon>Fungi</taxon>
        <taxon>Dikarya</taxon>
        <taxon>Basidiomycota</taxon>
        <taxon>Agaricomycotina</taxon>
        <taxon>Agaricomycetes</taxon>
        <taxon>Agaricomycetidae</taxon>
        <taxon>Agaricales</taxon>
        <taxon>Marasmiineae</taxon>
        <taxon>Physalacriaceae</taxon>
        <taxon>Armillaria</taxon>
    </lineage>
</organism>
<name>A0AA39UX67_9AGAR</name>
<evidence type="ECO:0000256" key="1">
    <source>
        <dbReference type="SAM" id="Phobius"/>
    </source>
</evidence>
<evidence type="ECO:0000313" key="2">
    <source>
        <dbReference type="EMBL" id="KAK0501524.1"/>
    </source>
</evidence>